<reference evidence="2 3" key="2">
    <citation type="submission" date="2017-09" db="EMBL/GenBank/DDBJ databases">
        <title>Large-scale bioinformatics analysis of Bacillus genomes uncovers conserved roles of natural products in bacterial physiology.</title>
        <authorList>
            <consortium name="Agbiome Team Llc"/>
            <person name="Bleich R.M."/>
            <person name="Grubbs K.J."/>
            <person name="Santa Maria K.C."/>
            <person name="Allen S.E."/>
            <person name="Farag S."/>
            <person name="Shank E.A."/>
            <person name="Bowers A."/>
        </authorList>
    </citation>
    <scope>NUCLEOTIDE SEQUENCE [LARGE SCALE GENOMIC DNA]</scope>
    <source>
        <strain evidence="2 3">AFS094862</strain>
    </source>
</reference>
<dbReference type="Pfam" id="PF24711">
    <property type="entry name" value="YxiG"/>
    <property type="match status" value="1"/>
</dbReference>
<comment type="caution">
    <text evidence="2">The sequence shown here is derived from an EMBL/GenBank/DDBJ whole genome shotgun (WGS) entry which is preliminary data.</text>
</comment>
<dbReference type="EMBL" id="NUEH01000028">
    <property type="protein sequence ID" value="PEI86105.1"/>
    <property type="molecule type" value="Genomic_DNA"/>
</dbReference>
<dbReference type="Proteomes" id="UP000225320">
    <property type="component" value="Unassembled WGS sequence"/>
</dbReference>
<proteinExistence type="predicted"/>
<dbReference type="Proteomes" id="UP000220969">
    <property type="component" value="Unassembled WGS sequence"/>
</dbReference>
<evidence type="ECO:0000313" key="2">
    <source>
        <dbReference type="EMBL" id="PGG79879.1"/>
    </source>
</evidence>
<dbReference type="InterPro" id="IPR057808">
    <property type="entry name" value="YxiG"/>
</dbReference>
<organism evidence="2 3">
    <name type="scientific">Bacillus toyonensis</name>
    <dbReference type="NCBI Taxonomy" id="155322"/>
    <lineage>
        <taxon>Bacteria</taxon>
        <taxon>Bacillati</taxon>
        <taxon>Bacillota</taxon>
        <taxon>Bacilli</taxon>
        <taxon>Bacillales</taxon>
        <taxon>Bacillaceae</taxon>
        <taxon>Bacillus</taxon>
        <taxon>Bacillus cereus group</taxon>
    </lineage>
</organism>
<dbReference type="EMBL" id="NVOI01000169">
    <property type="protein sequence ID" value="PGG79879.1"/>
    <property type="molecule type" value="Genomic_DNA"/>
</dbReference>
<accession>A0A2C5AF63</accession>
<gene>
    <name evidence="1" type="ORF">CN678_13215</name>
    <name evidence="2" type="ORF">CON73_30435</name>
</gene>
<dbReference type="AlphaFoldDB" id="A0A2C5AF63"/>
<evidence type="ECO:0000313" key="3">
    <source>
        <dbReference type="Proteomes" id="UP000225320"/>
    </source>
</evidence>
<evidence type="ECO:0000313" key="1">
    <source>
        <dbReference type="EMBL" id="PEI86105.1"/>
    </source>
</evidence>
<sequence length="139" mass="16472">MNGIDIQLRLDELWGAKILDTQLDILNDNMKFILQVIDDGAIKEFKLEFIDVSAFYYVKDDENLRFEFYNREKVDFLELTTIYYQDSNLSKVKLDLPDEEEWSSKYSTGINIVMEIWDSILLVEARQFSLNEQLINLKV</sequence>
<protein>
    <submittedName>
        <fullName evidence="2">Uncharacterized protein</fullName>
    </submittedName>
</protein>
<dbReference type="RefSeq" id="WP_098056267.1">
    <property type="nucleotide sequence ID" value="NZ_NUAZ01000212.1"/>
</dbReference>
<reference evidence="1" key="1">
    <citation type="submission" date="2017-09" db="EMBL/GenBank/DDBJ databases">
        <title>Large-scale bioinformatics analysis of Bacillus genomes uncovers conserved roles of natural products in bacterial physiology.</title>
        <authorList>
            <consortium name="Agbiome Team Llc"/>
            <person name="Bleich R.M."/>
            <person name="Kirk G.J."/>
            <person name="Santa Maria K.C."/>
            <person name="Allen S.E."/>
            <person name="Farag S."/>
            <person name="Shank E.A."/>
            <person name="Bowers A."/>
        </authorList>
    </citation>
    <scope>NUCLEOTIDE SEQUENCE</scope>
    <source>
        <strain evidence="1">AFS005430</strain>
    </source>
</reference>
<name>A0A2C5AF63_9BACI</name>